<organism evidence="1 2">
    <name type="scientific">Triparma retinervis</name>
    <dbReference type="NCBI Taxonomy" id="2557542"/>
    <lineage>
        <taxon>Eukaryota</taxon>
        <taxon>Sar</taxon>
        <taxon>Stramenopiles</taxon>
        <taxon>Ochrophyta</taxon>
        <taxon>Bolidophyceae</taxon>
        <taxon>Parmales</taxon>
        <taxon>Triparmaceae</taxon>
        <taxon>Triparma</taxon>
    </lineage>
</organism>
<protein>
    <submittedName>
        <fullName evidence="1">Uncharacterized protein</fullName>
    </submittedName>
</protein>
<sequence>ELNIEFVRFADTCFETVKQLVVIGSVFNEVVNDATFLAVDFGIEGNNFKAPKITDLVAFQDSSGAFNDEVILTAALQEELFECDTIRVFLTSGIINAQLQVLNSRKQALVHTSNLWSLSEGNVDLPYVYSTGYVSSDAIDDSSSDDDSRRRNMQALRELSVDEEEIVRLET</sequence>
<evidence type="ECO:0000313" key="1">
    <source>
        <dbReference type="EMBL" id="GMH49037.1"/>
    </source>
</evidence>
<accession>A0A9W7DNR0</accession>
<gene>
    <name evidence="1" type="ORF">TrRE_jg8261</name>
</gene>
<reference evidence="1" key="1">
    <citation type="submission" date="2022-07" db="EMBL/GenBank/DDBJ databases">
        <title>Genome analysis of Parmales, a sister group of diatoms, reveals the evolutionary specialization of diatoms from phago-mixotrophs to photoautotrophs.</title>
        <authorList>
            <person name="Ban H."/>
            <person name="Sato S."/>
            <person name="Yoshikawa S."/>
            <person name="Kazumasa Y."/>
            <person name="Nakamura Y."/>
            <person name="Ichinomiya M."/>
            <person name="Saitoh K."/>
            <person name="Sato N."/>
            <person name="Blanc-Mathieu R."/>
            <person name="Endo H."/>
            <person name="Kuwata A."/>
            <person name="Ogata H."/>
        </authorList>
    </citation>
    <scope>NUCLEOTIDE SEQUENCE</scope>
</reference>
<dbReference type="Proteomes" id="UP001165082">
    <property type="component" value="Unassembled WGS sequence"/>
</dbReference>
<comment type="caution">
    <text evidence="1">The sequence shown here is derived from an EMBL/GenBank/DDBJ whole genome shotgun (WGS) entry which is preliminary data.</text>
</comment>
<evidence type="ECO:0000313" key="2">
    <source>
        <dbReference type="Proteomes" id="UP001165082"/>
    </source>
</evidence>
<name>A0A9W7DNR0_9STRA</name>
<dbReference type="AlphaFoldDB" id="A0A9W7DNR0"/>
<proteinExistence type="predicted"/>
<dbReference type="EMBL" id="BRXZ01003173">
    <property type="protein sequence ID" value="GMH49037.1"/>
    <property type="molecule type" value="Genomic_DNA"/>
</dbReference>
<feature type="non-terminal residue" evidence="1">
    <location>
        <position position="171"/>
    </location>
</feature>
<feature type="non-terminal residue" evidence="1">
    <location>
        <position position="1"/>
    </location>
</feature>
<keyword evidence="2" id="KW-1185">Reference proteome</keyword>